<keyword evidence="3 10" id="KW-0479">Metal-binding</keyword>
<evidence type="ECO:0000256" key="6">
    <source>
        <dbReference type="ARBA" id="ARBA00022842"/>
    </source>
</evidence>
<dbReference type="NCBIfam" id="TIGR00042">
    <property type="entry name" value="RdgB/HAM1 family non-canonical purine NTP pyrophosphatase"/>
    <property type="match status" value="1"/>
</dbReference>
<comment type="function">
    <text evidence="10">Pyrophosphatase that catalyzes the hydrolysis of nucleoside triphosphates to their monophosphate derivatives, with a high preference for the non-canonical purine nucleotides XTP (xanthosine triphosphate), dITP (deoxyinosine triphosphate) and ITP. Seems to function as a house-cleaning enzyme that removes non-canonical purine nucleotides from the nucleotide pool, thus preventing their incorporation into DNA/RNA and avoiding chromosomal lesions.</text>
</comment>
<feature type="binding site" evidence="10">
    <location>
        <position position="40"/>
    </location>
    <ligand>
        <name>Mg(2+)</name>
        <dbReference type="ChEBI" id="CHEBI:18420"/>
    </ligand>
</feature>
<comment type="similarity">
    <text evidence="1 10 11">Belongs to the HAM1 NTPase family.</text>
</comment>
<dbReference type="EC" id="3.6.1.66" evidence="10"/>
<evidence type="ECO:0000256" key="11">
    <source>
        <dbReference type="RuleBase" id="RU003781"/>
    </source>
</evidence>
<dbReference type="GO" id="GO:0036220">
    <property type="term" value="F:ITP diphosphatase activity"/>
    <property type="evidence" value="ECO:0007669"/>
    <property type="project" value="UniProtKB-UniRule"/>
</dbReference>
<dbReference type="SUPFAM" id="SSF52972">
    <property type="entry name" value="ITPase-like"/>
    <property type="match status" value="1"/>
</dbReference>
<keyword evidence="13" id="KW-1185">Reference proteome</keyword>
<keyword evidence="7 10" id="KW-0546">Nucleotide metabolism</keyword>
<feature type="binding site" evidence="10">
    <location>
        <begin position="157"/>
        <end position="160"/>
    </location>
    <ligand>
        <name>substrate</name>
    </ligand>
</feature>
<evidence type="ECO:0000256" key="5">
    <source>
        <dbReference type="ARBA" id="ARBA00022801"/>
    </source>
</evidence>
<dbReference type="CDD" id="cd00515">
    <property type="entry name" value="HAM1"/>
    <property type="match status" value="1"/>
</dbReference>
<dbReference type="GO" id="GO:0000166">
    <property type="term" value="F:nucleotide binding"/>
    <property type="evidence" value="ECO:0007669"/>
    <property type="project" value="UniProtKB-KW"/>
</dbReference>
<comment type="cofactor">
    <cofactor evidence="10">
        <name>Mg(2+)</name>
        <dbReference type="ChEBI" id="CHEBI:18420"/>
    </cofactor>
    <text evidence="10">Binds 1 Mg(2+) ion per subunit.</text>
</comment>
<feature type="binding site" evidence="10">
    <location>
        <position position="76"/>
    </location>
    <ligand>
        <name>substrate</name>
    </ligand>
</feature>
<dbReference type="FunFam" id="3.90.950.10:FF:000001">
    <property type="entry name" value="dITP/XTP pyrophosphatase"/>
    <property type="match status" value="1"/>
</dbReference>
<dbReference type="GO" id="GO:0009117">
    <property type="term" value="P:nucleotide metabolic process"/>
    <property type="evidence" value="ECO:0007669"/>
    <property type="project" value="UniProtKB-KW"/>
</dbReference>
<dbReference type="GO" id="GO:0035870">
    <property type="term" value="F:dITP diphosphatase activity"/>
    <property type="evidence" value="ECO:0007669"/>
    <property type="project" value="UniProtKB-UniRule"/>
</dbReference>
<feature type="binding site" evidence="10">
    <location>
        <position position="75"/>
    </location>
    <ligand>
        <name>Mg(2+)</name>
        <dbReference type="ChEBI" id="CHEBI:18420"/>
    </ligand>
</feature>
<feature type="binding site" evidence="10">
    <location>
        <position position="180"/>
    </location>
    <ligand>
        <name>substrate</name>
    </ligand>
</feature>
<evidence type="ECO:0000256" key="3">
    <source>
        <dbReference type="ARBA" id="ARBA00022723"/>
    </source>
</evidence>
<dbReference type="HAMAP" id="MF_01405">
    <property type="entry name" value="Non_canon_purine_NTPase"/>
    <property type="match status" value="1"/>
</dbReference>
<feature type="binding site" evidence="10">
    <location>
        <begin position="185"/>
        <end position="186"/>
    </location>
    <ligand>
        <name>substrate</name>
    </ligand>
</feature>
<dbReference type="GO" id="GO:0005829">
    <property type="term" value="C:cytosol"/>
    <property type="evidence" value="ECO:0007669"/>
    <property type="project" value="TreeGrafter"/>
</dbReference>
<dbReference type="AlphaFoldDB" id="A0A941CQ69"/>
<evidence type="ECO:0000256" key="2">
    <source>
        <dbReference type="ARBA" id="ARBA00011738"/>
    </source>
</evidence>
<dbReference type="Gene3D" id="3.90.950.10">
    <property type="match status" value="1"/>
</dbReference>
<dbReference type="Proteomes" id="UP000675379">
    <property type="component" value="Unassembled WGS sequence"/>
</dbReference>
<evidence type="ECO:0000313" key="12">
    <source>
        <dbReference type="EMBL" id="MBR0576875.1"/>
    </source>
</evidence>
<gene>
    <name evidence="12" type="primary">rdgB</name>
    <name evidence="12" type="ORF">KCG48_11170</name>
</gene>
<keyword evidence="5 10" id="KW-0378">Hydrolase</keyword>
<evidence type="ECO:0000313" key="13">
    <source>
        <dbReference type="Proteomes" id="UP000675379"/>
    </source>
</evidence>
<name>A0A941CQ69_9CLOT</name>
<dbReference type="InterPro" id="IPR002637">
    <property type="entry name" value="RdgB/HAM1"/>
</dbReference>
<dbReference type="GO" id="GO:0017111">
    <property type="term" value="F:ribonucleoside triphosphate phosphatase activity"/>
    <property type="evidence" value="ECO:0007669"/>
    <property type="project" value="InterPro"/>
</dbReference>
<keyword evidence="6 10" id="KW-0460">Magnesium</keyword>
<sequence>MRIIIASNNAHKIGEIKTMLKEFDLEVLGLQDAGIDLDVEEDQDTFMGNAYKKAKEIYDHLTPEAQENTWVLSDDTGLAVEALHGAPGVYSARYSGVAHDDAGNNRKLLKELQGIPEEGRGAKFVTAMVLLGKKLDIRVFGEVQGRILESLNGQGGFGYDPLFFSFDLGKSFGEATEAEKNSVSHRGRALEALLRELKHDENRGGF</sequence>
<evidence type="ECO:0000256" key="8">
    <source>
        <dbReference type="ARBA" id="ARBA00051875"/>
    </source>
</evidence>
<dbReference type="GO" id="GO:0046872">
    <property type="term" value="F:metal ion binding"/>
    <property type="evidence" value="ECO:0007669"/>
    <property type="project" value="UniProtKB-KW"/>
</dbReference>
<reference evidence="12" key="1">
    <citation type="submission" date="2021-04" db="EMBL/GenBank/DDBJ databases">
        <title>Proteiniclasticum sedimins sp. nov., an obligate anaerobic bacterium isolated from anaerobic sludge.</title>
        <authorList>
            <person name="Liu J."/>
        </authorList>
    </citation>
    <scope>NUCLEOTIDE SEQUENCE</scope>
    <source>
        <strain evidence="12">BAD-10</strain>
    </source>
</reference>
<dbReference type="GO" id="GO:0036222">
    <property type="term" value="F:XTP diphosphatase activity"/>
    <property type="evidence" value="ECO:0007669"/>
    <property type="project" value="UniProtKB-UniRule"/>
</dbReference>
<proteinExistence type="inferred from homology"/>
<dbReference type="PANTHER" id="PTHR11067:SF9">
    <property type="entry name" value="INOSINE TRIPHOSPHATE PYROPHOSPHATASE"/>
    <property type="match status" value="1"/>
</dbReference>
<dbReference type="Pfam" id="PF01725">
    <property type="entry name" value="Ham1p_like"/>
    <property type="match status" value="1"/>
</dbReference>
<evidence type="ECO:0000256" key="10">
    <source>
        <dbReference type="HAMAP-Rule" id="MF_01405"/>
    </source>
</evidence>
<dbReference type="EMBL" id="JAGSCS010000016">
    <property type="protein sequence ID" value="MBR0576875.1"/>
    <property type="molecule type" value="Genomic_DNA"/>
</dbReference>
<dbReference type="PANTHER" id="PTHR11067">
    <property type="entry name" value="INOSINE TRIPHOSPHATE PYROPHOSPHATASE/HAM1 PROTEIN"/>
    <property type="match status" value="1"/>
</dbReference>
<comment type="subunit">
    <text evidence="2 10">Homodimer.</text>
</comment>
<keyword evidence="4 10" id="KW-0547">Nucleotide-binding</keyword>
<organism evidence="12 13">
    <name type="scientific">Proteiniclasticum sediminis</name>
    <dbReference type="NCBI Taxonomy" id="2804028"/>
    <lineage>
        <taxon>Bacteria</taxon>
        <taxon>Bacillati</taxon>
        <taxon>Bacillota</taxon>
        <taxon>Clostridia</taxon>
        <taxon>Eubacteriales</taxon>
        <taxon>Clostridiaceae</taxon>
        <taxon>Proteiniclasticum</taxon>
    </lineage>
</organism>
<comment type="catalytic activity">
    <reaction evidence="9 10">
        <text>XTP + H2O = XMP + diphosphate + H(+)</text>
        <dbReference type="Rhea" id="RHEA:28610"/>
        <dbReference type="ChEBI" id="CHEBI:15377"/>
        <dbReference type="ChEBI" id="CHEBI:15378"/>
        <dbReference type="ChEBI" id="CHEBI:33019"/>
        <dbReference type="ChEBI" id="CHEBI:57464"/>
        <dbReference type="ChEBI" id="CHEBI:61314"/>
        <dbReference type="EC" id="3.6.1.66"/>
    </reaction>
</comment>
<dbReference type="InterPro" id="IPR020922">
    <property type="entry name" value="dITP/XTP_pyrophosphatase"/>
</dbReference>
<comment type="caution">
    <text evidence="12">The sequence shown here is derived from an EMBL/GenBank/DDBJ whole genome shotgun (WGS) entry which is preliminary data.</text>
</comment>
<evidence type="ECO:0000256" key="9">
    <source>
        <dbReference type="ARBA" id="ARBA00052017"/>
    </source>
</evidence>
<comment type="catalytic activity">
    <reaction evidence="8 10">
        <text>dITP + H2O = dIMP + diphosphate + H(+)</text>
        <dbReference type="Rhea" id="RHEA:28342"/>
        <dbReference type="ChEBI" id="CHEBI:15377"/>
        <dbReference type="ChEBI" id="CHEBI:15378"/>
        <dbReference type="ChEBI" id="CHEBI:33019"/>
        <dbReference type="ChEBI" id="CHEBI:61194"/>
        <dbReference type="ChEBI" id="CHEBI:61382"/>
        <dbReference type="EC" id="3.6.1.66"/>
    </reaction>
</comment>
<evidence type="ECO:0000256" key="7">
    <source>
        <dbReference type="ARBA" id="ARBA00023080"/>
    </source>
</evidence>
<evidence type="ECO:0000256" key="1">
    <source>
        <dbReference type="ARBA" id="ARBA00008023"/>
    </source>
</evidence>
<dbReference type="InterPro" id="IPR029001">
    <property type="entry name" value="ITPase-like_fam"/>
</dbReference>
<feature type="active site" description="Proton acceptor" evidence="10">
    <location>
        <position position="75"/>
    </location>
</feature>
<protein>
    <recommendedName>
        <fullName evidence="10">dITP/XTP pyrophosphatase</fullName>
        <ecNumber evidence="10">3.6.1.66</ecNumber>
    </recommendedName>
    <alternativeName>
        <fullName evidence="10">Non-canonical purine NTP pyrophosphatase</fullName>
    </alternativeName>
    <alternativeName>
        <fullName evidence="10">Non-standard purine NTP pyrophosphatase</fullName>
    </alternativeName>
    <alternativeName>
        <fullName evidence="10">Nucleoside-triphosphate diphosphatase</fullName>
    </alternativeName>
    <alternativeName>
        <fullName evidence="10">Nucleoside-triphosphate pyrophosphatase</fullName>
        <shortName evidence="10">NTPase</shortName>
    </alternativeName>
</protein>
<dbReference type="RefSeq" id="WP_211802294.1">
    <property type="nucleotide sequence ID" value="NZ_JAGSCS010000016.1"/>
</dbReference>
<feature type="binding site" evidence="10">
    <location>
        <begin position="7"/>
        <end position="12"/>
    </location>
    <ligand>
        <name>substrate</name>
    </ligand>
</feature>
<dbReference type="GO" id="GO:0009146">
    <property type="term" value="P:purine nucleoside triphosphate catabolic process"/>
    <property type="evidence" value="ECO:0007669"/>
    <property type="project" value="UniProtKB-UniRule"/>
</dbReference>
<accession>A0A941CQ69</accession>
<comment type="catalytic activity">
    <reaction evidence="10">
        <text>ITP + H2O = IMP + diphosphate + H(+)</text>
        <dbReference type="Rhea" id="RHEA:29399"/>
        <dbReference type="ChEBI" id="CHEBI:15377"/>
        <dbReference type="ChEBI" id="CHEBI:15378"/>
        <dbReference type="ChEBI" id="CHEBI:33019"/>
        <dbReference type="ChEBI" id="CHEBI:58053"/>
        <dbReference type="ChEBI" id="CHEBI:61402"/>
        <dbReference type="EC" id="3.6.1.66"/>
    </reaction>
</comment>
<evidence type="ECO:0000256" key="4">
    <source>
        <dbReference type="ARBA" id="ARBA00022741"/>
    </source>
</evidence>